<reference evidence="2" key="1">
    <citation type="submission" date="2017-03" db="EMBL/GenBank/DDBJ databases">
        <title>Phytopthora megakarya and P. palmivora, two closely related causual agents of cacao black pod achieved similar genome size and gene model numbers by different mechanisms.</title>
        <authorList>
            <person name="Ali S."/>
            <person name="Shao J."/>
            <person name="Larry D.J."/>
            <person name="Kronmiller B."/>
            <person name="Shen D."/>
            <person name="Strem M.D."/>
            <person name="Melnick R.L."/>
            <person name="Guiltinan M.J."/>
            <person name="Tyler B.M."/>
            <person name="Meinhardt L.W."/>
            <person name="Bailey B.A."/>
        </authorList>
    </citation>
    <scope>NUCLEOTIDE SEQUENCE [LARGE SCALE GENOMIC DNA]</scope>
    <source>
        <strain evidence="2">zdho120</strain>
    </source>
</reference>
<dbReference type="EMBL" id="NBNE01001688">
    <property type="protein sequence ID" value="OWZ13037.1"/>
    <property type="molecule type" value="Genomic_DNA"/>
</dbReference>
<organism evidence="1 2">
    <name type="scientific">Phytophthora megakarya</name>
    <dbReference type="NCBI Taxonomy" id="4795"/>
    <lineage>
        <taxon>Eukaryota</taxon>
        <taxon>Sar</taxon>
        <taxon>Stramenopiles</taxon>
        <taxon>Oomycota</taxon>
        <taxon>Peronosporomycetes</taxon>
        <taxon>Peronosporales</taxon>
        <taxon>Peronosporaceae</taxon>
        <taxon>Phytophthora</taxon>
    </lineage>
</organism>
<dbReference type="Proteomes" id="UP000198211">
    <property type="component" value="Unassembled WGS sequence"/>
</dbReference>
<evidence type="ECO:0000313" key="1">
    <source>
        <dbReference type="EMBL" id="OWZ13037.1"/>
    </source>
</evidence>
<evidence type="ECO:0000313" key="2">
    <source>
        <dbReference type="Proteomes" id="UP000198211"/>
    </source>
</evidence>
<protein>
    <submittedName>
        <fullName evidence="1">Uncharacterized protein</fullName>
    </submittedName>
</protein>
<name>A0A225W7R1_9STRA</name>
<gene>
    <name evidence="1" type="ORF">PHMEG_00013712</name>
</gene>
<dbReference type="AlphaFoldDB" id="A0A225W7R1"/>
<accession>A0A225W7R1</accession>
<proteinExistence type="predicted"/>
<sequence>ACMDDSDNEFSTSVPKYDYAVAAQGPERVLKMCNFAPRKFDKLWDVVKDHIHSNWNVGRGKKSTNSIKDVIFMALATYKHCGSWDTVSVMFEMDPSPFKMTRNS</sequence>
<keyword evidence="2" id="KW-1185">Reference proteome</keyword>
<comment type="caution">
    <text evidence="1">The sequence shown here is derived from an EMBL/GenBank/DDBJ whole genome shotgun (WGS) entry which is preliminary data.</text>
</comment>
<feature type="non-terminal residue" evidence="1">
    <location>
        <position position="1"/>
    </location>
</feature>
<dbReference type="OrthoDB" id="93622at2759"/>